<keyword evidence="3" id="KW-1185">Reference proteome</keyword>
<feature type="region of interest" description="Disordered" evidence="1">
    <location>
        <begin position="187"/>
        <end position="217"/>
    </location>
</feature>
<evidence type="ECO:0000256" key="1">
    <source>
        <dbReference type="SAM" id="MobiDB-lite"/>
    </source>
</evidence>
<feature type="compositionally biased region" description="Basic and acidic residues" evidence="1">
    <location>
        <begin position="193"/>
        <end position="205"/>
    </location>
</feature>
<dbReference type="EMBL" id="FNIX01000003">
    <property type="protein sequence ID" value="SDO69215.1"/>
    <property type="molecule type" value="Genomic_DNA"/>
</dbReference>
<dbReference type="AlphaFoldDB" id="A0A1H0LM71"/>
<dbReference type="RefSeq" id="WP_090097073.1">
    <property type="nucleotide sequence ID" value="NZ_FNIX01000003.1"/>
</dbReference>
<dbReference type="OrthoDB" id="3387107at2"/>
<dbReference type="Proteomes" id="UP000199691">
    <property type="component" value="Unassembled WGS sequence"/>
</dbReference>
<sequence>MSDSFLVAARIPMTREGFEAWLRTPVEDLGVISNPGAMFDGWFWNGRDQEPDWDSAGVGMTPGQYFSERVDDSCGGNEECGVVLHRDGALEVYLFHLGYSVWSIHTALLVLAAAGRFQSEDAEGAVLFWAETGANLLPADSRGWLSVLSVGGDGARFVASRDLAEVVAGLRPAESRFFELVERLAGESEEFDRESGEEFRTETPRDPSFTDPAVLAR</sequence>
<organism evidence="2 3">
    <name type="scientific">Lentzea jiangxiensis</name>
    <dbReference type="NCBI Taxonomy" id="641025"/>
    <lineage>
        <taxon>Bacteria</taxon>
        <taxon>Bacillati</taxon>
        <taxon>Actinomycetota</taxon>
        <taxon>Actinomycetes</taxon>
        <taxon>Pseudonocardiales</taxon>
        <taxon>Pseudonocardiaceae</taxon>
        <taxon>Lentzea</taxon>
    </lineage>
</organism>
<protein>
    <submittedName>
        <fullName evidence="2">Uncharacterized protein</fullName>
    </submittedName>
</protein>
<accession>A0A1H0LM71</accession>
<evidence type="ECO:0000313" key="3">
    <source>
        <dbReference type="Proteomes" id="UP000199691"/>
    </source>
</evidence>
<reference evidence="3" key="1">
    <citation type="submission" date="2016-10" db="EMBL/GenBank/DDBJ databases">
        <authorList>
            <person name="Varghese N."/>
            <person name="Submissions S."/>
        </authorList>
    </citation>
    <scope>NUCLEOTIDE SEQUENCE [LARGE SCALE GENOMIC DNA]</scope>
    <source>
        <strain evidence="3">CGMCC 4.6609</strain>
    </source>
</reference>
<gene>
    <name evidence="2" type="ORF">SAMN05421507_103369</name>
</gene>
<name>A0A1H0LM71_9PSEU</name>
<proteinExistence type="predicted"/>
<evidence type="ECO:0000313" key="2">
    <source>
        <dbReference type="EMBL" id="SDO69215.1"/>
    </source>
</evidence>